<evidence type="ECO:0000313" key="13">
    <source>
        <dbReference type="EMBL" id="GGM32344.1"/>
    </source>
</evidence>
<evidence type="ECO:0000256" key="4">
    <source>
        <dbReference type="ARBA" id="ARBA00022723"/>
    </source>
</evidence>
<keyword evidence="4" id="KW-0479">Metal-binding</keyword>
<gene>
    <name evidence="13" type="ORF">GCM10008956_05680</name>
</gene>
<comment type="similarity">
    <text evidence="2 8">Belongs to the glycosyl hydrolase 42 family.</text>
</comment>
<keyword evidence="5 8" id="KW-0378">Hydrolase</keyword>
<evidence type="ECO:0000259" key="12">
    <source>
        <dbReference type="Pfam" id="PF08532"/>
    </source>
</evidence>
<dbReference type="Proteomes" id="UP000600547">
    <property type="component" value="Unassembled WGS sequence"/>
</dbReference>
<dbReference type="SUPFAM" id="SSF51445">
    <property type="entry name" value="(Trans)glycosidases"/>
    <property type="match status" value="1"/>
</dbReference>
<evidence type="ECO:0000313" key="14">
    <source>
        <dbReference type="Proteomes" id="UP000600547"/>
    </source>
</evidence>
<feature type="domain" description="Glycoside hydrolase family 42 N-terminal" evidence="11">
    <location>
        <begin position="19"/>
        <end position="410"/>
    </location>
</feature>
<dbReference type="EC" id="3.2.1.23" evidence="3 8"/>
<dbReference type="InterPro" id="IPR029062">
    <property type="entry name" value="Class_I_gatase-like"/>
</dbReference>
<dbReference type="Pfam" id="PF08532">
    <property type="entry name" value="Glyco_hydro_42M"/>
    <property type="match status" value="1"/>
</dbReference>
<evidence type="ECO:0000256" key="8">
    <source>
        <dbReference type="PIRNR" id="PIRNR001084"/>
    </source>
</evidence>
<dbReference type="AlphaFoldDB" id="A0A8H9L469"/>
<feature type="binding site" evidence="10">
    <location>
        <position position="348"/>
    </location>
    <ligand>
        <name>substrate</name>
    </ligand>
</feature>
<feature type="active site" description="Proton donor" evidence="9">
    <location>
        <position position="153"/>
    </location>
</feature>
<dbReference type="PANTHER" id="PTHR36447">
    <property type="entry name" value="BETA-GALACTOSIDASE GANA"/>
    <property type="match status" value="1"/>
</dbReference>
<dbReference type="Gene3D" id="3.20.20.80">
    <property type="entry name" value="Glycosidases"/>
    <property type="match status" value="1"/>
</dbReference>
<evidence type="ECO:0000256" key="5">
    <source>
        <dbReference type="ARBA" id="ARBA00022801"/>
    </source>
</evidence>
<dbReference type="Gene3D" id="3.40.50.880">
    <property type="match status" value="1"/>
</dbReference>
<dbReference type="CDD" id="cd03143">
    <property type="entry name" value="A4_beta-galactosidase_middle_domain"/>
    <property type="match status" value="1"/>
</dbReference>
<dbReference type="SUPFAM" id="SSF52317">
    <property type="entry name" value="Class I glutamine amidotransferase-like"/>
    <property type="match status" value="1"/>
</dbReference>
<proteinExistence type="inferred from homology"/>
<dbReference type="PIRSF" id="PIRSF001084">
    <property type="entry name" value="B-galactosidase"/>
    <property type="match status" value="1"/>
</dbReference>
<dbReference type="GO" id="GO:0009341">
    <property type="term" value="C:beta-galactosidase complex"/>
    <property type="evidence" value="ECO:0007669"/>
    <property type="project" value="InterPro"/>
</dbReference>
<evidence type="ECO:0000256" key="3">
    <source>
        <dbReference type="ARBA" id="ARBA00012756"/>
    </source>
</evidence>
<evidence type="ECO:0000259" key="11">
    <source>
        <dbReference type="Pfam" id="PF02449"/>
    </source>
</evidence>
<accession>A0A8H9L469</accession>
<feature type="binding site" evidence="10">
    <location>
        <position position="152"/>
    </location>
    <ligand>
        <name>substrate</name>
    </ligand>
</feature>
<dbReference type="InterPro" id="IPR013738">
    <property type="entry name" value="Beta_galactosidase_Trimer"/>
</dbReference>
<dbReference type="GO" id="GO:0004565">
    <property type="term" value="F:beta-galactosidase activity"/>
    <property type="evidence" value="ECO:0007669"/>
    <property type="project" value="UniProtKB-EC"/>
</dbReference>
<sequence>MTHPDHATPDHLMLGTCDYPEHVPADRWAPYARQQAGLGLRFVRVAEFAWSRLEPRPGEFDWAWLDDAIAAYAASGLRVVMCTPTPTPPAWLIRAHPEILAFDEQGRVREFGSRRHYDFASPVFREHSRRITRAVAERYGAHPAVVGWQTDNEFGCHGTSRSYGGASEAAFPGWLQARYGTLEALNEAWGNVFWSMEYTDWAQVKAPALTVTEPNPSHVLDYHRFASDLIASFQAEQVELLRELSPGRFVTHNFMIFESGFDHYDVARGLDFATWDNYPTGMLEFFAPPGVGEDLKTHYARTGHPDLVAFNHDVYRSLMLGKDGLGRDGAGTPNGFWVMEQQCGQVNWAPYNPLPADGAVALWTAQAWAHGADVVSYFRWRAATMAQEVMHSGLLRHDETPDRGFAEVAGLDLTQFPVGPVPARVALLHDYESLWIFDQQRHAAGLSYWAQTVTYYMALRSLGVDVQITHPDADLSGYAAVVAPAITLVPEERVARWEAAARGGVPFVFGPRTAFRTPGGATWPDGQFGPLSGLTGARLLQYDSLRPGMTQGVTGAFGNVDASLWAESYRVTGAQTLATYASGPLDGQSAVIRHGHATVIGAHSLDLIRAVLREVLGGAGVPLLDLPEGVRVSRRAGRTLVQNWHPHAVTWGGLELGPVSSVVLGGDWTPTEGKGAQGEGVDGA</sequence>
<dbReference type="GO" id="GO:0005975">
    <property type="term" value="P:carbohydrate metabolic process"/>
    <property type="evidence" value="ECO:0007669"/>
    <property type="project" value="InterPro"/>
</dbReference>
<keyword evidence="7 8" id="KW-0326">Glycosidase</keyword>
<protein>
    <recommendedName>
        <fullName evidence="3 8">Beta-galactosidase</fullName>
        <shortName evidence="8">Beta-gal</shortName>
        <ecNumber evidence="3 8">3.2.1.23</ecNumber>
    </recommendedName>
</protein>
<evidence type="ECO:0000256" key="2">
    <source>
        <dbReference type="ARBA" id="ARBA00005940"/>
    </source>
</evidence>
<dbReference type="GO" id="GO:0046872">
    <property type="term" value="F:metal ion binding"/>
    <property type="evidence" value="ECO:0007669"/>
    <property type="project" value="UniProtKB-KW"/>
</dbReference>
<dbReference type="PANTHER" id="PTHR36447:SF2">
    <property type="entry name" value="BETA-GALACTOSIDASE YESZ"/>
    <property type="match status" value="1"/>
</dbReference>
<feature type="domain" description="Beta-galactosidase trimerisation" evidence="12">
    <location>
        <begin position="423"/>
        <end position="620"/>
    </location>
</feature>
<keyword evidence="14" id="KW-1185">Reference proteome</keyword>
<keyword evidence="6" id="KW-0862">Zinc</keyword>
<dbReference type="Pfam" id="PF02449">
    <property type="entry name" value="Glyco_hydro_42"/>
    <property type="match status" value="1"/>
</dbReference>
<evidence type="ECO:0000256" key="1">
    <source>
        <dbReference type="ARBA" id="ARBA00001412"/>
    </source>
</evidence>
<feature type="binding site" evidence="10">
    <location>
        <position position="114"/>
    </location>
    <ligand>
        <name>substrate</name>
    </ligand>
</feature>
<reference evidence="14" key="1">
    <citation type="journal article" date="2019" name="Int. J. Syst. Evol. Microbiol.">
        <title>The Global Catalogue of Microorganisms (GCM) 10K type strain sequencing project: providing services to taxonomists for standard genome sequencing and annotation.</title>
        <authorList>
            <consortium name="The Broad Institute Genomics Platform"/>
            <consortium name="The Broad Institute Genome Sequencing Center for Infectious Disease"/>
            <person name="Wu L."/>
            <person name="Ma J."/>
        </authorList>
    </citation>
    <scope>NUCLEOTIDE SEQUENCE [LARGE SCALE GENOMIC DNA]</scope>
    <source>
        <strain evidence="14">JCM 31047</strain>
    </source>
</reference>
<comment type="caution">
    <text evidence="13">The sequence shown here is derived from an EMBL/GenBank/DDBJ whole genome shotgun (WGS) entry which is preliminary data.</text>
</comment>
<dbReference type="RefSeq" id="WP_110830212.1">
    <property type="nucleotide sequence ID" value="NZ_BMQG01000002.1"/>
</dbReference>
<dbReference type="InterPro" id="IPR017853">
    <property type="entry name" value="GH"/>
</dbReference>
<feature type="active site" description="Nucleophile" evidence="9">
    <location>
        <position position="340"/>
    </location>
</feature>
<evidence type="ECO:0000256" key="10">
    <source>
        <dbReference type="PIRSR" id="PIRSR001084-2"/>
    </source>
</evidence>
<dbReference type="InterPro" id="IPR003476">
    <property type="entry name" value="Glyco_hydro_42"/>
</dbReference>
<dbReference type="EMBL" id="BMQG01000002">
    <property type="protein sequence ID" value="GGM32344.1"/>
    <property type="molecule type" value="Genomic_DNA"/>
</dbReference>
<dbReference type="InterPro" id="IPR013529">
    <property type="entry name" value="Glyco_hydro_42_N"/>
</dbReference>
<organism evidence="13 14">
    <name type="scientific">Deinococcus arenae</name>
    <dbReference type="NCBI Taxonomy" id="1452751"/>
    <lineage>
        <taxon>Bacteria</taxon>
        <taxon>Thermotogati</taxon>
        <taxon>Deinococcota</taxon>
        <taxon>Deinococci</taxon>
        <taxon>Deinococcales</taxon>
        <taxon>Deinococcaceae</taxon>
        <taxon>Deinococcus</taxon>
    </lineage>
</organism>
<evidence type="ECO:0000256" key="6">
    <source>
        <dbReference type="ARBA" id="ARBA00022833"/>
    </source>
</evidence>
<name>A0A8H9L469_9DEIO</name>
<evidence type="ECO:0000256" key="7">
    <source>
        <dbReference type="ARBA" id="ARBA00023295"/>
    </source>
</evidence>
<evidence type="ECO:0000256" key="9">
    <source>
        <dbReference type="PIRSR" id="PIRSR001084-1"/>
    </source>
</evidence>
<comment type="catalytic activity">
    <reaction evidence="1 8">
        <text>Hydrolysis of terminal non-reducing beta-D-galactose residues in beta-D-galactosides.</text>
        <dbReference type="EC" id="3.2.1.23"/>
    </reaction>
</comment>